<organism evidence="1 2">
    <name type="scientific">Plakobranchus ocellatus</name>
    <dbReference type="NCBI Taxonomy" id="259542"/>
    <lineage>
        <taxon>Eukaryota</taxon>
        <taxon>Metazoa</taxon>
        <taxon>Spiralia</taxon>
        <taxon>Lophotrochozoa</taxon>
        <taxon>Mollusca</taxon>
        <taxon>Gastropoda</taxon>
        <taxon>Heterobranchia</taxon>
        <taxon>Euthyneura</taxon>
        <taxon>Panpulmonata</taxon>
        <taxon>Sacoglossa</taxon>
        <taxon>Placobranchoidea</taxon>
        <taxon>Plakobranchidae</taxon>
        <taxon>Plakobranchus</taxon>
    </lineage>
</organism>
<gene>
    <name evidence="1" type="ORF">PoB_007627300</name>
</gene>
<dbReference type="AlphaFoldDB" id="A0AAV4DZJ3"/>
<accession>A0AAV4DZJ3</accession>
<dbReference type="EMBL" id="BLXT01008499">
    <property type="protein sequence ID" value="GFO49768.1"/>
    <property type="molecule type" value="Genomic_DNA"/>
</dbReference>
<proteinExistence type="predicted"/>
<reference evidence="1 2" key="1">
    <citation type="journal article" date="2021" name="Elife">
        <title>Chloroplast acquisition without the gene transfer in kleptoplastic sea slugs, Plakobranchus ocellatus.</title>
        <authorList>
            <person name="Maeda T."/>
            <person name="Takahashi S."/>
            <person name="Yoshida T."/>
            <person name="Shimamura S."/>
            <person name="Takaki Y."/>
            <person name="Nagai Y."/>
            <person name="Toyoda A."/>
            <person name="Suzuki Y."/>
            <person name="Arimoto A."/>
            <person name="Ishii H."/>
            <person name="Satoh N."/>
            <person name="Nishiyama T."/>
            <person name="Hasebe M."/>
            <person name="Maruyama T."/>
            <person name="Minagawa J."/>
            <person name="Obokata J."/>
            <person name="Shigenobu S."/>
        </authorList>
    </citation>
    <scope>NUCLEOTIDE SEQUENCE [LARGE SCALE GENOMIC DNA]</scope>
</reference>
<evidence type="ECO:0000313" key="2">
    <source>
        <dbReference type="Proteomes" id="UP000735302"/>
    </source>
</evidence>
<dbReference type="Proteomes" id="UP000735302">
    <property type="component" value="Unassembled WGS sequence"/>
</dbReference>
<sequence length="86" mass="9461">MEDRPVIKIELIVHERKGKKDTLASNPEVMATSLSLLKTATTAITSPKSSCLSSLMRSSRCAGLRCCFLLLKPWRLMACQLALPEA</sequence>
<evidence type="ECO:0000313" key="1">
    <source>
        <dbReference type="EMBL" id="GFO49768.1"/>
    </source>
</evidence>
<protein>
    <submittedName>
        <fullName evidence="1">Uncharacterized protein</fullName>
    </submittedName>
</protein>
<comment type="caution">
    <text evidence="1">The sequence shown here is derived from an EMBL/GenBank/DDBJ whole genome shotgun (WGS) entry which is preliminary data.</text>
</comment>
<keyword evidence="2" id="KW-1185">Reference proteome</keyword>
<name>A0AAV4DZJ3_9GAST</name>